<accession>A0AAT9FMT3</accession>
<keyword evidence="2" id="KW-0378">Hydrolase</keyword>
<dbReference type="Pfam" id="PF14707">
    <property type="entry name" value="Sulfatase_C"/>
    <property type="match status" value="1"/>
</dbReference>
<protein>
    <submittedName>
        <fullName evidence="4">Arylsulfatase</fullName>
    </submittedName>
</protein>
<comment type="similarity">
    <text evidence="1">Belongs to the sulfatase family.</text>
</comment>
<feature type="domain" description="Sulfatase N-terminal" evidence="3">
    <location>
        <begin position="27"/>
        <end position="330"/>
    </location>
</feature>
<dbReference type="Gene3D" id="3.30.1120.10">
    <property type="match status" value="1"/>
</dbReference>
<dbReference type="InterPro" id="IPR000917">
    <property type="entry name" value="Sulfatase_N"/>
</dbReference>
<dbReference type="Pfam" id="PF00884">
    <property type="entry name" value="Sulfatase"/>
    <property type="match status" value="1"/>
</dbReference>
<dbReference type="PANTHER" id="PTHR42693:SF53">
    <property type="entry name" value="ENDO-4-O-SULFATASE"/>
    <property type="match status" value="1"/>
</dbReference>
<dbReference type="Gene3D" id="3.40.720.10">
    <property type="entry name" value="Alkaline Phosphatase, subunit A"/>
    <property type="match status" value="1"/>
</dbReference>
<dbReference type="PANTHER" id="PTHR42693">
    <property type="entry name" value="ARYLSULFATASE FAMILY MEMBER"/>
    <property type="match status" value="1"/>
</dbReference>
<evidence type="ECO:0000256" key="1">
    <source>
        <dbReference type="ARBA" id="ARBA00008779"/>
    </source>
</evidence>
<dbReference type="InterPro" id="IPR017850">
    <property type="entry name" value="Alkaline_phosphatase_core_sf"/>
</dbReference>
<dbReference type="AlphaFoldDB" id="A0AAT9FMT3"/>
<sequence length="458" mass="50437">MIQGKLIGVVVGLLITIQPLAADPTKPNIIVIFADDLGYGDLGCYGAKYKTPVLDQMAAEGFRSTDMFVASNVCGPSRSALLTGRYPMRNGHPYYWSDYQTKSGSTYALHPNEITLAELLKPAGYSTFALGKWHLGFHVKGAHPMDAGFDTYYGCPHNYGGKVHATGRSIVRDREVLEKVVPFQKLTQSYNREVVKFIKSQPKDKPFFIYMAHQIAHSPVLPSKNFKGTTKKSKYADFVSELDHSVGVVLQALKDNGLDENTLVVFLADNGPTGAGSAGPLAGGKYVTMEGGHRVPGIFRWAGKIPAGQVSGVTMSSMDLFPLFADLAGVELPKDRTIDGKNIHDVLLGKTNKSPHDFIYYYNGLNLQAVRKGKWKLHLPRTKEAQPYWGKKKKFGFTELEKNFLVNLETDLGEKENVAAANPEVVATLLKEADRIRAELGDYQQKGTDQRPGWPPAK</sequence>
<dbReference type="KEGG" id="osu:NT6N_22590"/>
<evidence type="ECO:0000259" key="3">
    <source>
        <dbReference type="Pfam" id="PF00884"/>
    </source>
</evidence>
<proteinExistence type="inferred from homology"/>
<gene>
    <name evidence="4" type="ORF">NT6N_22590</name>
</gene>
<reference evidence="4" key="1">
    <citation type="submission" date="2024-07" db="EMBL/GenBank/DDBJ databases">
        <title>Complete genome sequence of Verrucomicrobiaceae bacterium NT6N.</title>
        <authorList>
            <person name="Huang C."/>
            <person name="Takami H."/>
            <person name="Hamasaki K."/>
        </authorList>
    </citation>
    <scope>NUCLEOTIDE SEQUENCE</scope>
    <source>
        <strain evidence="4">NT6N</strain>
    </source>
</reference>
<dbReference type="GO" id="GO:0004065">
    <property type="term" value="F:arylsulfatase activity"/>
    <property type="evidence" value="ECO:0007669"/>
    <property type="project" value="TreeGrafter"/>
</dbReference>
<dbReference type="InterPro" id="IPR050738">
    <property type="entry name" value="Sulfatase"/>
</dbReference>
<dbReference type="CDD" id="cd16026">
    <property type="entry name" value="GALNS_like"/>
    <property type="match status" value="1"/>
</dbReference>
<organism evidence="4">
    <name type="scientific">Oceaniferula spumae</name>
    <dbReference type="NCBI Taxonomy" id="2979115"/>
    <lineage>
        <taxon>Bacteria</taxon>
        <taxon>Pseudomonadati</taxon>
        <taxon>Verrucomicrobiota</taxon>
        <taxon>Verrucomicrobiia</taxon>
        <taxon>Verrucomicrobiales</taxon>
        <taxon>Verrucomicrobiaceae</taxon>
        <taxon>Oceaniferula</taxon>
    </lineage>
</organism>
<dbReference type="SUPFAM" id="SSF53649">
    <property type="entry name" value="Alkaline phosphatase-like"/>
    <property type="match status" value="1"/>
</dbReference>
<evidence type="ECO:0000313" key="4">
    <source>
        <dbReference type="EMBL" id="BDS07219.1"/>
    </source>
</evidence>
<dbReference type="EMBL" id="AP026866">
    <property type="protein sequence ID" value="BDS07219.1"/>
    <property type="molecule type" value="Genomic_DNA"/>
</dbReference>
<name>A0AAT9FMT3_9BACT</name>
<evidence type="ECO:0000256" key="2">
    <source>
        <dbReference type="ARBA" id="ARBA00022801"/>
    </source>
</evidence>